<dbReference type="RefSeq" id="WP_048097815.1">
    <property type="nucleotide sequence ID" value="NZ_CP017686.1"/>
</dbReference>
<dbReference type="Gene3D" id="2.60.40.4270">
    <property type="entry name" value="Listeria-Bacteroides repeat domain"/>
    <property type="match status" value="3"/>
</dbReference>
<dbReference type="SUPFAM" id="SSF49373">
    <property type="entry name" value="Invasin/intimin cell-adhesion fragments"/>
    <property type="match status" value="1"/>
</dbReference>
<keyword evidence="2" id="KW-0472">Membrane</keyword>
<protein>
    <recommendedName>
        <fullName evidence="3">Bacterial repeat domain-containing protein</fullName>
    </recommendedName>
</protein>
<dbReference type="InterPro" id="IPR013378">
    <property type="entry name" value="InlB-like_B-rpt"/>
</dbReference>
<comment type="subcellular location">
    <subcellularLocation>
        <location evidence="1">Cell envelope</location>
    </subcellularLocation>
</comment>
<dbReference type="NCBIfam" id="TIGR02543">
    <property type="entry name" value="List_Bact_rpt"/>
    <property type="match status" value="1"/>
</dbReference>
<accession>A0A3G3IH89</accession>
<proteinExistence type="predicted"/>
<feature type="domain" description="Bacterial repeat" evidence="3">
    <location>
        <begin position="845"/>
        <end position="919"/>
    </location>
</feature>
<dbReference type="Pfam" id="PF18998">
    <property type="entry name" value="Flg_new_2"/>
    <property type="match status" value="1"/>
</dbReference>
<evidence type="ECO:0000259" key="3">
    <source>
        <dbReference type="Pfam" id="PF18998"/>
    </source>
</evidence>
<dbReference type="EMBL" id="CP017686">
    <property type="protein sequence ID" value="AYQ55217.1"/>
    <property type="molecule type" value="Genomic_DNA"/>
</dbReference>
<dbReference type="InterPro" id="IPR042229">
    <property type="entry name" value="Listeria/Bacterioides_rpt_sf"/>
</dbReference>
<dbReference type="InterPro" id="IPR008964">
    <property type="entry name" value="Invasin/intimin_cell_adhesion"/>
</dbReference>
<dbReference type="Pfam" id="PF09479">
    <property type="entry name" value="Flg_new"/>
    <property type="match status" value="4"/>
</dbReference>
<gene>
    <name evidence="4" type="ORF">BKD89_05295</name>
</gene>
<dbReference type="InterPro" id="IPR044060">
    <property type="entry name" value="Bacterial_rp_domain"/>
</dbReference>
<evidence type="ECO:0000256" key="1">
    <source>
        <dbReference type="ARBA" id="ARBA00004196"/>
    </source>
</evidence>
<keyword evidence="2" id="KW-0812">Transmembrane</keyword>
<dbReference type="Proteomes" id="UP000273278">
    <property type="component" value="Chromosome"/>
</dbReference>
<keyword evidence="2" id="KW-1133">Transmembrane helix</keyword>
<feature type="transmembrane region" description="Helical" evidence="2">
    <location>
        <begin position="2390"/>
        <end position="2409"/>
    </location>
</feature>
<organism evidence="4 5">
    <name type="scientific">Methanomethylophilus alvi</name>
    <dbReference type="NCBI Taxonomy" id="1291540"/>
    <lineage>
        <taxon>Archaea</taxon>
        <taxon>Methanobacteriati</taxon>
        <taxon>Thermoplasmatota</taxon>
        <taxon>Thermoplasmata</taxon>
        <taxon>Methanomassiliicoccales</taxon>
        <taxon>Methanomethylophilaceae</taxon>
        <taxon>Methanomethylophilus</taxon>
    </lineage>
</organism>
<dbReference type="Gene3D" id="2.60.40.1080">
    <property type="match status" value="1"/>
</dbReference>
<evidence type="ECO:0000256" key="2">
    <source>
        <dbReference type="SAM" id="Phobius"/>
    </source>
</evidence>
<name>A0A3G3IH89_9ARCH</name>
<evidence type="ECO:0000313" key="4">
    <source>
        <dbReference type="EMBL" id="AYQ55217.1"/>
    </source>
</evidence>
<reference evidence="4 5" key="1">
    <citation type="submission" date="2016-10" db="EMBL/GenBank/DDBJ databases">
        <title>Complete genome of the TMA-utilizing, human hosted archaeon Methanomethylophilus alvus Gen. nov, sp. nov., strain Mx-05, derived from a pure culture.</title>
        <authorList>
            <person name="Brugere J.-F."/>
            <person name="Ben Hania W."/>
            <person name="Chaudhary P.P."/>
            <person name="Gaci N."/>
            <person name="Borrel G."/>
            <person name="Cao Van Tuat L."/>
            <person name="Fardeau M.-L."/>
            <person name="Harris H.M.B."/>
            <person name="O'Toole P.W."/>
            <person name="Ollivier B."/>
        </authorList>
    </citation>
    <scope>NUCLEOTIDE SEQUENCE [LARGE SCALE GENOMIC DNA]</scope>
    <source>
        <strain evidence="4 5">Mx-05</strain>
    </source>
</reference>
<evidence type="ECO:0000313" key="5">
    <source>
        <dbReference type="Proteomes" id="UP000273278"/>
    </source>
</evidence>
<sequence>MEGIHRADTVLISDSSLILNGRGTIDSFNESKLYSIYGIEKLELQNGSTITLYSAVDNVDSYLSLNKDGSATTASSPLNMIVFGAGNTLLIRDTDNGSVTYGRVEGYSIISVITSEVLYGGYALGALDSTGGFVLMHGGSYKEADKTDYDACRCWFISGTMSLSTAMTLMYSGSGSSISASCSTQFDMTKLLGTTSMRYTGGVYIESSANTYSFIGKDGTAGVNQFKLLIGSNGGVAADKMLLDNGSGVYFSTDDTNTYIATGNGEGGALNRTSKLYVEFSGTVENKTQYVGYVLLYFQEVSEIQYEVSADTTETSYIITNYTEIRIDLYTQGSGDVNNVEVTIGAARGSGSTDVQIPAKSSYSGATVSVVSMTSTTGGDDSISVASSKNLDNTNGWVMITPGSAFSPGYSGSTQIGVLQGGFIADMKLSIEGFDSSSTQTYVLGIVLKTQDDTEYGFTITVHVSVLEDVKVTFVDDQQGYTIQYMFEYGHRMTSSECPPTRDNFIGWYIDDKFNNAYNFKTPLTKDLTLYARYTLTVIFDNCDGTSSVLYVAEQDGGTSITAPTDPVREGYVFSGWYKDSDYAVSWNFSKDRVTESMTLYAKWVGVEIAVTFQYVDDGGKTQTVKVGEEEYSFIVNYGNAFGVLDSEYSLEQKRDISYLERARSIVDASITEKFIRWSVTVNGHSLAVYDDTIALYYTEGPDGKCSVVLNAVVSPVAVQVVMDTNCSDLTGEVDPPSTFLVYPEVSATENPSYYVFKYDLNGATRTGWSLLGWALSKDSSDYSSSGTSIELHVYFTKSGDSIIVSDIKYPDGSSTGLETGIAINDENNPYTITYYALWSQIDYSVSVLTSAHGTIDAYYGGVNGTSFTAHYGDTITLRFTADDGYEFYGWFVNGEGEIENAGVSSTTLVVTGNCSVYAVATGPQLVRLYVYFDGGSMISSVPSAVFKGMGGVSDAELTFEGWYSDSESNGFYAQYFGMISKGTYEVGLRGSSGTFYGFKTLDVDDSVHSTSLLVYTVTNEVKVGTSDETASSGTGLEGYSEFVAAGSNVDIALSAGYLFDITLLYDAAVERNSGTTTSQQVLSFSISSGISGGITISGTLKVADRNVVVHMFLMDIGGGSWSYSSSETIIMEVAAESYTGTYSIPSNSGFILDASKSSSESGITNFQVDGNILTFTLDSGETIELYYERLKANAVIVVDPDASVSAMDGWIQGTSEEGDITYTKTVYFGETVVLPEVSREGYTLNGWTLSGCSGTLSSGYTYTVTAGDVSAEPLNTLTFKADLSDTIHTLTLITQYGTFSNGSSRMSVKVKTGESLQTYLETPVLSEDDKGRYTFAGWSDLDVTMPDHDVSYTAVWNAVTYVLNFSAKEGDTHVSISATNNSLAANSGDRINYGNYVTITIVFSDGYSMGSYSPTGSEIGSPVQGSDRQHYSWVFYMTDDVDIVISSAVSTFRVFFVVNGVLEPSLTQDCVKYADCYFDKFDKPGYSESLWYTDSACTNEATTSGGSEQGYYCVKIVSDVTFYTNAVPNTYSVVFNPNGGTGYMDAQEFTYGVAQALSPNLFEWEGHRFVGWAVSGDGAMRFVPNAIVSNLTAEDKGMYGLYAIWIVENNVADTKYDGNSYSASVSMENGNPTPLTVYYGTVGLTSSNYLTSGTTDLLAYCDVLRDGDSIASYKVYYYAIAGIGDLSSVVAGSLTVTISPREVTITSGSSTRAYMEDENNVGIPLTDHTATYSGDGFVTGQGVVLTFTGSQTAVGQSSNVFTYSFTSVTKSGNYNVTVVYGTLEVFEATTDIIVDKQFDRIYGGEEFDIGASSTHGMVQYATDSTSVISVDPLSGKVTILGAGTATVTVSVPASEGYSGASVDVLVIISQKKLEVSGLSYTKDKAYDGTTGVEFDTSGVSLSGIVGGDDVSVSVSMYYSSKNAGPVQIETIYTLEGGKASNYYVDNPDPVDATISKRAITISSGSDTKMYDKTPLAVNSYTLSQEFVSGEGLAEVVCTGSQTVVGSSSNVFTYRLTSTTSADNYEITEVFGILTVTVRYIDVPTATQSYKYTGKDVSAAAVIPTSEYYSIDGFGREVGTYNATVSLKDTVNTVWNTSPASSSPQSVIWYIVMSDLVWSNFVIEGLNDAVEYSASEITKVITSDVYTEGVDYAVSYSDNIYVGTATLTITGVGGYGGTQKYTFKIIERPISISFENFGYVYDGTTQSLRYTFSGILGSDGDGVSLVFTSGGSATDAGTYTAVVSGLTGDMASNYRINSDSTVSADWTISKRVAYIIAGSAYKNYDGTELTCSDWYSLGFKGNDLNKISVDIAGSQTDRGSSVNYVTYTPSGNIGKNYDIHLINGTLAVFDPVTSSVSIGVETPSTSSENASLVSGIFVEDMFDTSTWRSLVGEAAASMLLASLLIVCVIRRRAY</sequence>
<dbReference type="GeneID" id="41321860"/>